<dbReference type="PANTHER" id="PTHR14969:SF13">
    <property type="entry name" value="AT30094P"/>
    <property type="match status" value="1"/>
</dbReference>
<feature type="transmembrane region" description="Helical" evidence="1">
    <location>
        <begin position="164"/>
        <end position="185"/>
    </location>
</feature>
<dbReference type="InterPro" id="IPR000326">
    <property type="entry name" value="PAP2/HPO"/>
</dbReference>
<feature type="transmembrane region" description="Helical" evidence="1">
    <location>
        <begin position="60"/>
        <end position="80"/>
    </location>
</feature>
<dbReference type="OrthoDB" id="9789113at2"/>
<sequence>MLEDLIHYDKDLFLWLNNMGSPNWDGFWLFITYKWNFVSLAIYATLIGLSYRYYGLKKTLLVLVTMAILILTTDQLANFFKYGVQRLRPCHDPEVNTLMRLVKESCGGKFGYFSAHAANSFAVALFFTFLLKSKLRYIGIFLMLWAFVVAYSRIYIGVHFPLDVLTGIGIGLILSWLFSKLFIFATHRFRL</sequence>
<feature type="transmembrane region" description="Helical" evidence="1">
    <location>
        <begin position="110"/>
        <end position="131"/>
    </location>
</feature>
<name>A0A1G9YCV4_9FLAO</name>
<feature type="domain" description="Phosphatidic acid phosphatase type 2/haloperoxidase" evidence="2">
    <location>
        <begin position="62"/>
        <end position="179"/>
    </location>
</feature>
<dbReference type="SUPFAM" id="SSF48317">
    <property type="entry name" value="Acid phosphatase/Vanadium-dependent haloperoxidase"/>
    <property type="match status" value="1"/>
</dbReference>
<dbReference type="STRING" id="192904.SAMN04488514_12218"/>
<dbReference type="Gene3D" id="1.20.144.10">
    <property type="entry name" value="Phosphatidic acid phosphatase type 2/haloperoxidase"/>
    <property type="match status" value="1"/>
</dbReference>
<keyword evidence="1" id="KW-0472">Membrane</keyword>
<evidence type="ECO:0000256" key="1">
    <source>
        <dbReference type="SAM" id="Phobius"/>
    </source>
</evidence>
<dbReference type="RefSeq" id="WP_089895630.1">
    <property type="nucleotide sequence ID" value="NZ_FNGV01000022.1"/>
</dbReference>
<evidence type="ECO:0000313" key="4">
    <source>
        <dbReference type="Proteomes" id="UP000199440"/>
    </source>
</evidence>
<dbReference type="Pfam" id="PF01569">
    <property type="entry name" value="PAP2"/>
    <property type="match status" value="1"/>
</dbReference>
<gene>
    <name evidence="3" type="ORF">SAMN04488514_12218</name>
</gene>
<protein>
    <submittedName>
        <fullName evidence="3">Undecaprenyl-diphosphatase</fullName>
    </submittedName>
</protein>
<feature type="transmembrane region" description="Helical" evidence="1">
    <location>
        <begin position="138"/>
        <end position="158"/>
    </location>
</feature>
<organism evidence="3 4">
    <name type="scientific">Kriegella aquimaris</name>
    <dbReference type="NCBI Taxonomy" id="192904"/>
    <lineage>
        <taxon>Bacteria</taxon>
        <taxon>Pseudomonadati</taxon>
        <taxon>Bacteroidota</taxon>
        <taxon>Flavobacteriia</taxon>
        <taxon>Flavobacteriales</taxon>
        <taxon>Flavobacteriaceae</taxon>
        <taxon>Kriegella</taxon>
    </lineage>
</organism>
<dbReference type="PANTHER" id="PTHR14969">
    <property type="entry name" value="SPHINGOSINE-1-PHOSPHATE PHOSPHOHYDROLASE"/>
    <property type="match status" value="1"/>
</dbReference>
<dbReference type="SMART" id="SM00014">
    <property type="entry name" value="acidPPc"/>
    <property type="match status" value="1"/>
</dbReference>
<dbReference type="EMBL" id="FNGV01000022">
    <property type="protein sequence ID" value="SDN06969.1"/>
    <property type="molecule type" value="Genomic_DNA"/>
</dbReference>
<feature type="transmembrane region" description="Helical" evidence="1">
    <location>
        <begin position="27"/>
        <end position="48"/>
    </location>
</feature>
<dbReference type="Proteomes" id="UP000199440">
    <property type="component" value="Unassembled WGS sequence"/>
</dbReference>
<accession>A0A1G9YCV4</accession>
<proteinExistence type="predicted"/>
<evidence type="ECO:0000259" key="2">
    <source>
        <dbReference type="SMART" id="SM00014"/>
    </source>
</evidence>
<dbReference type="AlphaFoldDB" id="A0A1G9YCV4"/>
<dbReference type="InterPro" id="IPR036938">
    <property type="entry name" value="PAP2/HPO_sf"/>
</dbReference>
<evidence type="ECO:0000313" key="3">
    <source>
        <dbReference type="EMBL" id="SDN06969.1"/>
    </source>
</evidence>
<keyword evidence="1" id="KW-0812">Transmembrane</keyword>
<reference evidence="3 4" key="1">
    <citation type="submission" date="2016-10" db="EMBL/GenBank/DDBJ databases">
        <authorList>
            <person name="de Groot N.N."/>
        </authorList>
    </citation>
    <scope>NUCLEOTIDE SEQUENCE [LARGE SCALE GENOMIC DNA]</scope>
    <source>
        <strain evidence="3 4">DSM 19886</strain>
    </source>
</reference>
<keyword evidence="1" id="KW-1133">Transmembrane helix</keyword>
<keyword evidence="4" id="KW-1185">Reference proteome</keyword>